<evidence type="ECO:0000313" key="1">
    <source>
        <dbReference type="EMBL" id="KAJ0965335.1"/>
    </source>
</evidence>
<reference evidence="1" key="1">
    <citation type="submission" date="2021-03" db="EMBL/GenBank/DDBJ databases">
        <authorList>
            <person name="Li Z."/>
            <person name="Yang C."/>
        </authorList>
    </citation>
    <scope>NUCLEOTIDE SEQUENCE</scope>
    <source>
        <strain evidence="1">Dzin_1.0</strain>
        <tissue evidence="1">Leaf</tissue>
    </source>
</reference>
<dbReference type="EMBL" id="JAGGNH010000008">
    <property type="protein sequence ID" value="KAJ0965335.1"/>
    <property type="molecule type" value="Genomic_DNA"/>
</dbReference>
<comment type="caution">
    <text evidence="1">The sequence shown here is derived from an EMBL/GenBank/DDBJ whole genome shotgun (WGS) entry which is preliminary data.</text>
</comment>
<evidence type="ECO:0000313" key="2">
    <source>
        <dbReference type="Proteomes" id="UP001085076"/>
    </source>
</evidence>
<sequence>MGVESAPGFEIKTGVGDQTIASHLQHNFLDLPYLYTVSGLFVLQIEPIRNFSLIFFCRCVLFADMNVGNILLGSSTVEILLGICTIAKS</sequence>
<keyword evidence="2" id="KW-1185">Reference proteome</keyword>
<dbReference type="Proteomes" id="UP001085076">
    <property type="component" value="Miscellaneous, Linkage group lg08"/>
</dbReference>
<reference evidence="1" key="2">
    <citation type="journal article" date="2022" name="Hortic Res">
        <title>The genome of Dioscorea zingiberensis sheds light on the biosynthesis, origin and evolution of the medicinally important diosgenin saponins.</title>
        <authorList>
            <person name="Li Y."/>
            <person name="Tan C."/>
            <person name="Li Z."/>
            <person name="Guo J."/>
            <person name="Li S."/>
            <person name="Chen X."/>
            <person name="Wang C."/>
            <person name="Dai X."/>
            <person name="Yang H."/>
            <person name="Song W."/>
            <person name="Hou L."/>
            <person name="Xu J."/>
            <person name="Tong Z."/>
            <person name="Xu A."/>
            <person name="Yuan X."/>
            <person name="Wang W."/>
            <person name="Yang Q."/>
            <person name="Chen L."/>
            <person name="Sun Z."/>
            <person name="Wang K."/>
            <person name="Pan B."/>
            <person name="Chen J."/>
            <person name="Bao Y."/>
            <person name="Liu F."/>
            <person name="Qi X."/>
            <person name="Gang D.R."/>
            <person name="Wen J."/>
            <person name="Li J."/>
        </authorList>
    </citation>
    <scope>NUCLEOTIDE SEQUENCE</scope>
    <source>
        <strain evidence="1">Dzin_1.0</strain>
    </source>
</reference>
<protein>
    <submittedName>
        <fullName evidence="1">Uncharacterized protein</fullName>
    </submittedName>
</protein>
<name>A0A9D5C2V3_9LILI</name>
<proteinExistence type="predicted"/>
<dbReference type="AlphaFoldDB" id="A0A9D5C2V3"/>
<accession>A0A9D5C2V3</accession>
<gene>
    <name evidence="1" type="ORF">J5N97_026473</name>
</gene>
<organism evidence="1 2">
    <name type="scientific">Dioscorea zingiberensis</name>
    <dbReference type="NCBI Taxonomy" id="325984"/>
    <lineage>
        <taxon>Eukaryota</taxon>
        <taxon>Viridiplantae</taxon>
        <taxon>Streptophyta</taxon>
        <taxon>Embryophyta</taxon>
        <taxon>Tracheophyta</taxon>
        <taxon>Spermatophyta</taxon>
        <taxon>Magnoliopsida</taxon>
        <taxon>Liliopsida</taxon>
        <taxon>Dioscoreales</taxon>
        <taxon>Dioscoreaceae</taxon>
        <taxon>Dioscorea</taxon>
    </lineage>
</organism>